<dbReference type="PANTHER" id="PTHR30349">
    <property type="entry name" value="PHAGE INTEGRASE-RELATED"/>
    <property type="match status" value="1"/>
</dbReference>
<proteinExistence type="inferred from homology"/>
<name>A0A518VEG7_BRELA</name>
<keyword evidence="3" id="KW-0233">DNA recombination</keyword>
<dbReference type="Pfam" id="PF00589">
    <property type="entry name" value="Phage_integrase"/>
    <property type="match status" value="1"/>
</dbReference>
<evidence type="ECO:0000313" key="7">
    <source>
        <dbReference type="Proteomes" id="UP000319432"/>
    </source>
</evidence>
<dbReference type="PROSITE" id="PS51898">
    <property type="entry name" value="TYR_RECOMBINASE"/>
    <property type="match status" value="1"/>
</dbReference>
<evidence type="ECO:0000256" key="3">
    <source>
        <dbReference type="ARBA" id="ARBA00023172"/>
    </source>
</evidence>
<evidence type="ECO:0000259" key="5">
    <source>
        <dbReference type="PROSITE" id="PS51898"/>
    </source>
</evidence>
<dbReference type="AlphaFoldDB" id="A0A518VEG7"/>
<dbReference type="InterPro" id="IPR011010">
    <property type="entry name" value="DNA_brk_join_enz"/>
</dbReference>
<reference evidence="6 7" key="1">
    <citation type="submission" date="2018-11" db="EMBL/GenBank/DDBJ databases">
        <title>Phylogenetic determinants of toxin gene distribution in genomes of Brevibacillus laterosporus.</title>
        <authorList>
            <person name="Glare T.R."/>
            <person name="Durrant A."/>
            <person name="Berry C."/>
            <person name="Palma L."/>
            <person name="Ormskirk M."/>
            <person name="Cox M.O."/>
        </authorList>
    </citation>
    <scope>NUCLEOTIDE SEQUENCE [LARGE SCALE GENOMIC DNA]</scope>
    <source>
        <strain evidence="6 7">1821L</strain>
    </source>
</reference>
<dbReference type="SUPFAM" id="SSF56349">
    <property type="entry name" value="DNA breaking-rejoining enzymes"/>
    <property type="match status" value="1"/>
</dbReference>
<sequence>MREIERTGNKRDFAIVVTLLYTGLRVSELVNLDQSDVESSERKGERTVRTGKGNKERAIPLNAEVRRAINRYVEERSDSNDALFLSNRQQRIFTALIRDNQDIDVIKSLSGHKSADMVLRYSKPTEEDRKRAVENLFIK</sequence>
<gene>
    <name evidence="6" type="ORF">EEL30_25800</name>
</gene>
<keyword evidence="7" id="KW-1185">Reference proteome</keyword>
<evidence type="ECO:0000256" key="4">
    <source>
        <dbReference type="SAM" id="MobiDB-lite"/>
    </source>
</evidence>
<dbReference type="GO" id="GO:0006310">
    <property type="term" value="P:DNA recombination"/>
    <property type="evidence" value="ECO:0007669"/>
    <property type="project" value="UniProtKB-KW"/>
</dbReference>
<dbReference type="Gene3D" id="1.10.443.10">
    <property type="entry name" value="Intergrase catalytic core"/>
    <property type="match status" value="2"/>
</dbReference>
<evidence type="ECO:0000313" key="6">
    <source>
        <dbReference type="EMBL" id="QDX95393.1"/>
    </source>
</evidence>
<dbReference type="GO" id="GO:0015074">
    <property type="term" value="P:DNA integration"/>
    <property type="evidence" value="ECO:0007669"/>
    <property type="project" value="InterPro"/>
</dbReference>
<accession>A0A518VEG7</accession>
<feature type="compositionally biased region" description="Basic and acidic residues" evidence="4">
    <location>
        <begin position="39"/>
        <end position="55"/>
    </location>
</feature>
<dbReference type="InterPro" id="IPR013762">
    <property type="entry name" value="Integrase-like_cat_sf"/>
</dbReference>
<dbReference type="EMBL" id="CP033464">
    <property type="protein sequence ID" value="QDX95393.1"/>
    <property type="molecule type" value="Genomic_DNA"/>
</dbReference>
<protein>
    <recommendedName>
        <fullName evidence="5">Tyr recombinase domain-containing protein</fullName>
    </recommendedName>
</protein>
<feature type="domain" description="Tyr recombinase" evidence="5">
    <location>
        <begin position="1"/>
        <end position="139"/>
    </location>
</feature>
<dbReference type="Proteomes" id="UP000319432">
    <property type="component" value="Chromosome"/>
</dbReference>
<keyword evidence="2" id="KW-0238">DNA-binding</keyword>
<feature type="region of interest" description="Disordered" evidence="4">
    <location>
        <begin position="36"/>
        <end position="55"/>
    </location>
</feature>
<evidence type="ECO:0000256" key="1">
    <source>
        <dbReference type="ARBA" id="ARBA00008857"/>
    </source>
</evidence>
<dbReference type="InterPro" id="IPR002104">
    <property type="entry name" value="Integrase_catalytic"/>
</dbReference>
<dbReference type="GO" id="GO:0003677">
    <property type="term" value="F:DNA binding"/>
    <property type="evidence" value="ECO:0007669"/>
    <property type="project" value="UniProtKB-KW"/>
</dbReference>
<dbReference type="InterPro" id="IPR050090">
    <property type="entry name" value="Tyrosine_recombinase_XerCD"/>
</dbReference>
<dbReference type="PANTHER" id="PTHR30349:SF41">
    <property type="entry name" value="INTEGRASE_RECOMBINASE PROTEIN MJ0367-RELATED"/>
    <property type="match status" value="1"/>
</dbReference>
<comment type="similarity">
    <text evidence="1">Belongs to the 'phage' integrase family.</text>
</comment>
<organism evidence="6 7">
    <name type="scientific">Brevibacillus laterosporus</name>
    <name type="common">Bacillus laterosporus</name>
    <dbReference type="NCBI Taxonomy" id="1465"/>
    <lineage>
        <taxon>Bacteria</taxon>
        <taxon>Bacillati</taxon>
        <taxon>Bacillota</taxon>
        <taxon>Bacilli</taxon>
        <taxon>Bacillales</taxon>
        <taxon>Paenibacillaceae</taxon>
        <taxon>Brevibacillus</taxon>
    </lineage>
</organism>
<evidence type="ECO:0000256" key="2">
    <source>
        <dbReference type="ARBA" id="ARBA00023125"/>
    </source>
</evidence>
<dbReference type="OrthoDB" id="9801717at2"/>